<dbReference type="InterPro" id="IPR038120">
    <property type="entry name" value="Rpb1_funnel_sf"/>
</dbReference>
<dbReference type="PANTHER" id="PTHR19376:SF37">
    <property type="entry name" value="DNA-DIRECTED RNA POLYMERASE II SUBUNIT RPB1"/>
    <property type="match status" value="1"/>
</dbReference>
<evidence type="ECO:0000256" key="3">
    <source>
        <dbReference type="ARBA" id="ARBA00022478"/>
    </source>
</evidence>
<dbReference type="Gene3D" id="2.40.40.20">
    <property type="match status" value="1"/>
</dbReference>
<dbReference type="Gene3D" id="3.30.1490.180">
    <property type="entry name" value="RNA polymerase ii"/>
    <property type="match status" value="1"/>
</dbReference>
<evidence type="ECO:0000256" key="8">
    <source>
        <dbReference type="ARBA" id="ARBA00022737"/>
    </source>
</evidence>
<dbReference type="InterPro" id="IPR007075">
    <property type="entry name" value="RNA_pol_Rpb1_6"/>
</dbReference>
<keyword evidence="4" id="KW-0597">Phosphoprotein</keyword>
<feature type="compositionally biased region" description="Basic and acidic residues" evidence="16">
    <location>
        <begin position="139"/>
        <end position="148"/>
    </location>
</feature>
<dbReference type="InterPro" id="IPR038593">
    <property type="entry name" value="RNA_pol_Rpb1_7_sf"/>
</dbReference>
<dbReference type="Pfam" id="PF04998">
    <property type="entry name" value="RNA_pol_Rpb1_5"/>
    <property type="match status" value="1"/>
</dbReference>
<keyword evidence="6 15" id="KW-0548">Nucleotidyltransferase</keyword>
<dbReference type="CDD" id="cd02584">
    <property type="entry name" value="RNAP_II_Rpb1_C"/>
    <property type="match status" value="1"/>
</dbReference>
<dbReference type="GO" id="GO:0003899">
    <property type="term" value="F:DNA-directed RNA polymerase activity"/>
    <property type="evidence" value="ECO:0007669"/>
    <property type="project" value="UniProtKB-EC"/>
</dbReference>
<dbReference type="Gene3D" id="3.30.1360.140">
    <property type="match status" value="1"/>
</dbReference>
<dbReference type="InterPro" id="IPR045867">
    <property type="entry name" value="DNA-dir_RpoC_beta_prime"/>
</dbReference>
<evidence type="ECO:0000256" key="2">
    <source>
        <dbReference type="ARBA" id="ARBA00006460"/>
    </source>
</evidence>
<dbReference type="InterPro" id="IPR007066">
    <property type="entry name" value="RNA_pol_Rpb1_3"/>
</dbReference>
<keyword evidence="3 15" id="KW-0240">DNA-directed RNA polymerase</keyword>
<name>A0AAD5SH49_9FUNG</name>
<keyword evidence="19" id="KW-1185">Reference proteome</keyword>
<keyword evidence="8" id="KW-0677">Repeat</keyword>
<evidence type="ECO:0000256" key="16">
    <source>
        <dbReference type="SAM" id="MobiDB-lite"/>
    </source>
</evidence>
<evidence type="ECO:0000256" key="6">
    <source>
        <dbReference type="ARBA" id="ARBA00022695"/>
    </source>
</evidence>
<dbReference type="InterPro" id="IPR044893">
    <property type="entry name" value="RNA_pol_Rpb1_clamp_domain"/>
</dbReference>
<dbReference type="Pfam" id="PF04983">
    <property type="entry name" value="RNA_pol_Rpb1_3"/>
    <property type="match status" value="1"/>
</dbReference>
<dbReference type="Pfam" id="PF05001">
    <property type="entry name" value="RNA_pol_Rpb1_R"/>
    <property type="match status" value="9"/>
</dbReference>
<comment type="caution">
    <text evidence="18">The sequence shown here is derived from an EMBL/GenBank/DDBJ whole genome shotgun (WGS) entry which is preliminary data.</text>
</comment>
<evidence type="ECO:0000256" key="11">
    <source>
        <dbReference type="ARBA" id="ARBA00023125"/>
    </source>
</evidence>
<evidence type="ECO:0000313" key="19">
    <source>
        <dbReference type="Proteomes" id="UP001212841"/>
    </source>
</evidence>
<dbReference type="Pfam" id="PF00623">
    <property type="entry name" value="RNA_pol_Rpb1_2"/>
    <property type="match status" value="1"/>
</dbReference>
<feature type="domain" description="RNA polymerase N-terminal" evidence="17">
    <location>
        <begin position="209"/>
        <end position="511"/>
    </location>
</feature>
<feature type="region of interest" description="Disordered" evidence="16">
    <location>
        <begin position="116"/>
        <end position="148"/>
    </location>
</feature>
<protein>
    <recommendedName>
        <fullName evidence="15">DNA-directed RNA polymerase subunit</fullName>
        <ecNumber evidence="15">2.7.7.6</ecNumber>
    </recommendedName>
</protein>
<dbReference type="Pfam" id="PF05000">
    <property type="entry name" value="RNA_pol_Rpb1_4"/>
    <property type="match status" value="1"/>
</dbReference>
<dbReference type="Proteomes" id="UP001212841">
    <property type="component" value="Unassembled WGS sequence"/>
</dbReference>
<dbReference type="GO" id="GO:0006366">
    <property type="term" value="P:transcription by RNA polymerase II"/>
    <property type="evidence" value="ECO:0007669"/>
    <property type="project" value="InterPro"/>
</dbReference>
<accession>A0AAD5SH49</accession>
<proteinExistence type="inferred from homology"/>
<evidence type="ECO:0000256" key="14">
    <source>
        <dbReference type="ARBA" id="ARBA00048552"/>
    </source>
</evidence>
<sequence length="1727" mass="190772">MSVVKVEYPETYENDKPKPGGLNDTRLGTTDRNFKCATCDEGMTECPGHFGHIELAKPVFHPGFVTKIKKVLECICVSCAKLKIDETMDSRFARIRNLKDKKRRFNEVWRLAKDKKTCEQPSADDDEEPGNSNKKAHKHDGCGARQPEFRKEKEGFRLTMKYKQSSKDEDKPEVKAETISPERVLTIFRNISDEDIKDMGLSPQFARPEWMMISVLPVPPMPVRPAVAVEGQAKGEDDLTYALRNIVETNKKLREALEQGAPQHVISDFELALQYHVATFMDNDGAGANAAAHKSGRPLKTIRSRLKGKEGRLRGNLMGKRVDFSARTVITGDPNLSIDQVGVPRSIARNLTFPEVVTKYNFEKLAAAVANGPTAHPGAKYVINSNGDRTDLRYAREDSVILKIGDKVERHLMDDDLIIFNRQPSLHKMSMMGHRVKVMPYSTFRLNLSVTSPYNADFDGDEMNLHVPQSYQTKAEIQELCVVPRQIVSPQKNGPVMGIVQDTLCGITMFTQRDTFLRKDMMMNILMWVPDWDGNIPEPAILKPVPLWTGKQMMSLIIPRINMEGKHFGHPDAEKTWMSPGDTRVIIQDGELIAGILSKGTVGSAAGGIIHTTMNEHGPEVAKGFFNGTQLVVNYWLLHNGFSIGIGDTVANAALLRQVDDHLRNGKEQVADIIAKAENEALEPSPGMTIKETFESYVGAALSKAREDAGKGGLAGLGKQNNARHMVYAGSKGSDVNIGQMAACVGQQLVEGKRIPYGFRFRTLPHYTKDDYEAESRGFVDNSYVRGLTPQEFFFHAMGGREGLIDTAVKTAETGYIQRRLVKAMEDVMAKYDGTVRNSLGEVVQFLYGEDGMDGAKVEKQALESMVMSDETFRRKYKIDMHSENRRYALNGDLFEHKIRESLVGSTVEKTVEAEWRQLEEDRRQLRTKIFKGEFDNKWALPGNIMRWIKNAQHQFSISRSQLLDMGPDYVFNKVRDLCGDLVVVRGRDNLSKEAQANATQLYQILIRSILASRRVLEEFRLNRAAFDWVLETIKARFDQAIINPGEMVGTLAAQSIGEPATQMTLNTFHLAGVGSKGVTKGVPRLKEIINVAKNLKTPSLQVFLDERYRRSFDEVKGIQSRMEHTTLRRITASTEIWYDPDVANPTNPEDREITSVYLDMETEEELATYSPWVLRIKLDLKRKVDKGLTMTEICSKIEENFGGALKCWANDDNAKNLLILARMKLDPKDMDEEDNRQEQDLFLRKIEHNILNAVDLCGVPGIQRAYINEQDVVGYDPQTGSLMQKGGKEYVLDTTGIALAQVLAFEGVDPTRTYSNNIVEILEVLGIEACRAALMKELRMVLLGDGSYVNHRHMALLCDIMTHKGHLMAITRHGINRTEAGALARCSFEETVELLVEAAGAGELDDCKGVSENILLGQVAPLGTGEFAVLLDEEALQNAEEVMEEIEDRMGGMSPAHTPYHERLGAMTPMSMSPAGYASPIRPAFSPYGVDSPSRGSYSPRPIGYSPASPSYSPQSPGYSPTSPSYSPTSPGYSPTSPSYSPTSPGYSPTSPSYSPTSPGYSPTATNYSPTSPSYSPTSPSYSPTSPSYSPTSPSYSPTSPSYSPTSPFYSPTSPSYSPTSPSYSPTSPSYSPTSPTYSPTSPTYSPTSPSYSPTSPSYSPTSPSYSPSSPSYSPSSPSYSPSSPSYSPSSGSGSPLYSPGQGTNGLYKPTSPAYSPASPGAQGPQ</sequence>
<keyword evidence="9" id="KW-0862">Zinc</keyword>
<evidence type="ECO:0000256" key="4">
    <source>
        <dbReference type="ARBA" id="ARBA00022553"/>
    </source>
</evidence>
<evidence type="ECO:0000256" key="9">
    <source>
        <dbReference type="ARBA" id="ARBA00022833"/>
    </source>
</evidence>
<dbReference type="FunFam" id="4.10.860.120:FF:000003">
    <property type="entry name" value="DNA-directed RNA polymerase subunit"/>
    <property type="match status" value="1"/>
</dbReference>
<dbReference type="NCBIfam" id="NF006336">
    <property type="entry name" value="PRK08566.1"/>
    <property type="match status" value="1"/>
</dbReference>
<dbReference type="InterPro" id="IPR007073">
    <property type="entry name" value="RNA_pol_Rpb1_7"/>
</dbReference>
<keyword evidence="11" id="KW-0238">DNA-binding</keyword>
<dbReference type="Pfam" id="PF04990">
    <property type="entry name" value="RNA_pol_Rpb1_7"/>
    <property type="match status" value="1"/>
</dbReference>
<comment type="similarity">
    <text evidence="2 15">Belongs to the RNA polymerase beta' chain family.</text>
</comment>
<evidence type="ECO:0000256" key="10">
    <source>
        <dbReference type="ARBA" id="ARBA00022842"/>
    </source>
</evidence>
<comment type="function">
    <text evidence="15">DNA-dependent RNA polymerase catalyzes the transcription of DNA into RNA using the four ribonucleoside triphosphates as substrates.</text>
</comment>
<gene>
    <name evidence="18" type="primary">RPB1_2</name>
    <name evidence="18" type="ORF">HK097_010782</name>
</gene>
<dbReference type="InterPro" id="IPR007083">
    <property type="entry name" value="RNA_pol_Rpb1_4"/>
</dbReference>
<dbReference type="Gene3D" id="1.10.132.30">
    <property type="match status" value="1"/>
</dbReference>
<feature type="region of interest" description="Disordered" evidence="16">
    <location>
        <begin position="1489"/>
        <end position="1727"/>
    </location>
</feature>
<keyword evidence="12 15" id="KW-0804">Transcription</keyword>
<dbReference type="Gene3D" id="4.10.860.120">
    <property type="entry name" value="RNA polymerase II, clamp domain"/>
    <property type="match status" value="1"/>
</dbReference>
<dbReference type="Gene3D" id="1.10.274.100">
    <property type="entry name" value="RNA polymerase Rpb1, domain 3"/>
    <property type="match status" value="1"/>
</dbReference>
<dbReference type="Pfam" id="PF04997">
    <property type="entry name" value="RNA_pol_Rpb1_1"/>
    <property type="match status" value="1"/>
</dbReference>
<dbReference type="InterPro" id="IPR000722">
    <property type="entry name" value="RNA_pol_asu"/>
</dbReference>
<dbReference type="EC" id="2.7.7.6" evidence="15"/>
<dbReference type="GO" id="GO:0046872">
    <property type="term" value="F:metal ion binding"/>
    <property type="evidence" value="ECO:0007669"/>
    <property type="project" value="UniProtKB-KW"/>
</dbReference>
<dbReference type="SMART" id="SM00663">
    <property type="entry name" value="RPOLA_N"/>
    <property type="match status" value="1"/>
</dbReference>
<dbReference type="InterPro" id="IPR006592">
    <property type="entry name" value="RNA_pol_N"/>
</dbReference>
<keyword evidence="10" id="KW-0460">Magnesium</keyword>
<dbReference type="InterPro" id="IPR007081">
    <property type="entry name" value="RNA_pol_Rpb1_5"/>
</dbReference>
<dbReference type="GO" id="GO:0005665">
    <property type="term" value="C:RNA polymerase II, core complex"/>
    <property type="evidence" value="ECO:0007669"/>
    <property type="project" value="TreeGrafter"/>
</dbReference>
<evidence type="ECO:0000313" key="18">
    <source>
        <dbReference type="EMBL" id="KAJ3055356.1"/>
    </source>
</evidence>
<dbReference type="InterPro" id="IPR007080">
    <property type="entry name" value="RNA_pol_Rpb1_1"/>
</dbReference>
<evidence type="ECO:0000256" key="5">
    <source>
        <dbReference type="ARBA" id="ARBA00022679"/>
    </source>
</evidence>
<evidence type="ECO:0000259" key="17">
    <source>
        <dbReference type="SMART" id="SM00663"/>
    </source>
</evidence>
<comment type="catalytic activity">
    <reaction evidence="14 15">
        <text>RNA(n) + a ribonucleoside 5'-triphosphate = RNA(n+1) + diphosphate</text>
        <dbReference type="Rhea" id="RHEA:21248"/>
        <dbReference type="Rhea" id="RHEA-COMP:14527"/>
        <dbReference type="Rhea" id="RHEA-COMP:17342"/>
        <dbReference type="ChEBI" id="CHEBI:33019"/>
        <dbReference type="ChEBI" id="CHEBI:61557"/>
        <dbReference type="ChEBI" id="CHEBI:140395"/>
        <dbReference type="EC" id="2.7.7.6"/>
    </reaction>
</comment>
<dbReference type="FunFam" id="1.10.274.100:FF:000001">
    <property type="entry name" value="DNA-directed RNA polymerase subunit"/>
    <property type="match status" value="1"/>
</dbReference>
<dbReference type="InterPro" id="IPR000684">
    <property type="entry name" value="RNA_pol_II_repeat_euk"/>
</dbReference>
<dbReference type="SUPFAM" id="SSF64484">
    <property type="entry name" value="beta and beta-prime subunits of DNA dependent RNA-polymerase"/>
    <property type="match status" value="1"/>
</dbReference>
<dbReference type="EMBL" id="JADGJD010000083">
    <property type="protein sequence ID" value="KAJ3055356.1"/>
    <property type="molecule type" value="Genomic_DNA"/>
</dbReference>
<evidence type="ECO:0000256" key="13">
    <source>
        <dbReference type="ARBA" id="ARBA00023242"/>
    </source>
</evidence>
<dbReference type="PANTHER" id="PTHR19376">
    <property type="entry name" value="DNA-DIRECTED RNA POLYMERASE"/>
    <property type="match status" value="1"/>
</dbReference>
<dbReference type="Gene3D" id="1.10.150.390">
    <property type="match status" value="1"/>
</dbReference>
<reference evidence="18" key="1">
    <citation type="submission" date="2020-05" db="EMBL/GenBank/DDBJ databases">
        <title>Phylogenomic resolution of chytrid fungi.</title>
        <authorList>
            <person name="Stajich J.E."/>
            <person name="Amses K."/>
            <person name="Simmons R."/>
            <person name="Seto K."/>
            <person name="Myers J."/>
            <person name="Bonds A."/>
            <person name="Quandt C.A."/>
            <person name="Barry K."/>
            <person name="Liu P."/>
            <person name="Grigoriev I."/>
            <person name="Longcore J.E."/>
            <person name="James T.Y."/>
        </authorList>
    </citation>
    <scope>NUCLEOTIDE SEQUENCE</scope>
    <source>
        <strain evidence="18">JEL0318</strain>
    </source>
</reference>
<dbReference type="Gene3D" id="6.10.250.2940">
    <property type="match status" value="1"/>
</dbReference>
<dbReference type="Pfam" id="PF04992">
    <property type="entry name" value="RNA_pol_Rpb1_6"/>
    <property type="match status" value="1"/>
</dbReference>
<keyword evidence="7" id="KW-0479">Metal-binding</keyword>
<dbReference type="CDD" id="cd02733">
    <property type="entry name" value="RNAP_II_RPB1_N"/>
    <property type="match status" value="1"/>
</dbReference>
<evidence type="ECO:0000256" key="12">
    <source>
        <dbReference type="ARBA" id="ARBA00023163"/>
    </source>
</evidence>
<evidence type="ECO:0000256" key="15">
    <source>
        <dbReference type="RuleBase" id="RU004279"/>
    </source>
</evidence>
<evidence type="ECO:0000256" key="7">
    <source>
        <dbReference type="ARBA" id="ARBA00022723"/>
    </source>
</evidence>
<evidence type="ECO:0000256" key="1">
    <source>
        <dbReference type="ARBA" id="ARBA00004123"/>
    </source>
</evidence>
<dbReference type="FunFam" id="1.10.150.390:FF:000001">
    <property type="entry name" value="DNA-directed RNA polymerase subunit"/>
    <property type="match status" value="1"/>
</dbReference>
<dbReference type="PROSITE" id="PS00115">
    <property type="entry name" value="RNA_POL_II_REPEAT"/>
    <property type="match status" value="9"/>
</dbReference>
<dbReference type="FunFam" id="2.40.40.20:FF:000019">
    <property type="entry name" value="DNA-directed RNA polymerase II subunit RPB1"/>
    <property type="match status" value="1"/>
</dbReference>
<organism evidence="18 19">
    <name type="scientific">Rhizophlyctis rosea</name>
    <dbReference type="NCBI Taxonomy" id="64517"/>
    <lineage>
        <taxon>Eukaryota</taxon>
        <taxon>Fungi</taxon>
        <taxon>Fungi incertae sedis</taxon>
        <taxon>Chytridiomycota</taxon>
        <taxon>Chytridiomycota incertae sedis</taxon>
        <taxon>Chytridiomycetes</taxon>
        <taxon>Rhizophlyctidales</taxon>
        <taxon>Rhizophlyctidaceae</taxon>
        <taxon>Rhizophlyctis</taxon>
    </lineage>
</organism>
<keyword evidence="5 15" id="KW-0808">Transferase</keyword>
<dbReference type="GO" id="GO:0003677">
    <property type="term" value="F:DNA binding"/>
    <property type="evidence" value="ECO:0007669"/>
    <property type="project" value="UniProtKB-KW"/>
</dbReference>
<keyword evidence="13" id="KW-0539">Nucleus</keyword>
<feature type="compositionally biased region" description="Low complexity" evidence="16">
    <location>
        <begin position="1505"/>
        <end position="1701"/>
    </location>
</feature>
<comment type="subcellular location">
    <subcellularLocation>
        <location evidence="1">Nucleus</location>
    </subcellularLocation>
</comment>
<dbReference type="InterPro" id="IPR042102">
    <property type="entry name" value="RNA_pol_Rpb1_3_sf"/>
</dbReference>
<dbReference type="Gene3D" id="6.20.50.80">
    <property type="match status" value="1"/>
</dbReference>